<evidence type="ECO:0000259" key="2">
    <source>
        <dbReference type="SMART" id="SM00867"/>
    </source>
</evidence>
<dbReference type="SUPFAM" id="SSF101874">
    <property type="entry name" value="YceI-like"/>
    <property type="match status" value="1"/>
</dbReference>
<gene>
    <name evidence="3" type="ORF">SAMN03097708_02996</name>
</gene>
<dbReference type="STRING" id="415747.SAMN03097708_02996"/>
<dbReference type="Proteomes" id="UP000199648">
    <property type="component" value="Unassembled WGS sequence"/>
</dbReference>
<keyword evidence="1" id="KW-0732">Signal</keyword>
<evidence type="ECO:0000313" key="4">
    <source>
        <dbReference type="Proteomes" id="UP000199648"/>
    </source>
</evidence>
<proteinExistence type="predicted"/>
<sequence>MSGIRVFKGLTVWSVAALLLAGCAPVSPPVEKPPPVGPPAGFPEQAYRQAAAEGAQVYRIDPERSVMVVDVLPEGPLAPTLGHAHTVSTQRLEGYVQRGEGAETGQVDLYLSVYDLEVDEPEIRASAGFESELTQEDIRGTRRNMLVEVLEAERYPWVRLRAEPLASRDGDVLRLAVDLTLHGQTRRLEIPVTLTGSSDTIEARGSFSLHQSEFGIEPFSALGGGLRVKDQLDFRFRLIAEALGG</sequence>
<accession>A0A1G5QY43</accession>
<protein>
    <submittedName>
        <fullName evidence="3">Polyisoprenoid-binding protein YceI</fullName>
    </submittedName>
</protein>
<dbReference type="InterPro" id="IPR007372">
    <property type="entry name" value="Lipid/polyisoprenoid-bd_YceI"/>
</dbReference>
<feature type="chain" id="PRO_5011689100" evidence="1">
    <location>
        <begin position="29"/>
        <end position="245"/>
    </location>
</feature>
<dbReference type="Gene3D" id="2.40.128.110">
    <property type="entry name" value="Lipid/polyisoprenoid-binding, YceI-like"/>
    <property type="match status" value="1"/>
</dbReference>
<organism evidence="3 4">
    <name type="scientific">Thiohalomonas denitrificans</name>
    <dbReference type="NCBI Taxonomy" id="415747"/>
    <lineage>
        <taxon>Bacteria</taxon>
        <taxon>Pseudomonadati</taxon>
        <taxon>Pseudomonadota</taxon>
        <taxon>Gammaproteobacteria</taxon>
        <taxon>Thiohalomonadales</taxon>
        <taxon>Thiohalomonadaceae</taxon>
        <taxon>Thiohalomonas</taxon>
    </lineage>
</organism>
<dbReference type="Pfam" id="PF04264">
    <property type="entry name" value="YceI"/>
    <property type="match status" value="1"/>
</dbReference>
<feature type="domain" description="Lipid/polyisoprenoid-binding YceI-like" evidence="2">
    <location>
        <begin position="57"/>
        <end position="241"/>
    </location>
</feature>
<dbReference type="EMBL" id="FMWD01000012">
    <property type="protein sequence ID" value="SCZ66692.1"/>
    <property type="molecule type" value="Genomic_DNA"/>
</dbReference>
<dbReference type="InterPro" id="IPR036761">
    <property type="entry name" value="TTHA0802/YceI-like_sf"/>
</dbReference>
<dbReference type="RefSeq" id="WP_092998781.1">
    <property type="nucleotide sequence ID" value="NZ_FMWD01000012.1"/>
</dbReference>
<dbReference type="SMART" id="SM00867">
    <property type="entry name" value="YceI"/>
    <property type="match status" value="1"/>
</dbReference>
<reference evidence="3 4" key="1">
    <citation type="submission" date="2016-10" db="EMBL/GenBank/DDBJ databases">
        <authorList>
            <person name="de Groot N.N."/>
        </authorList>
    </citation>
    <scope>NUCLEOTIDE SEQUENCE [LARGE SCALE GENOMIC DNA]</scope>
    <source>
        <strain evidence="3 4">HLD2</strain>
    </source>
</reference>
<name>A0A1G5QY43_9GAMM</name>
<evidence type="ECO:0000256" key="1">
    <source>
        <dbReference type="SAM" id="SignalP"/>
    </source>
</evidence>
<keyword evidence="4" id="KW-1185">Reference proteome</keyword>
<dbReference type="OrthoDB" id="273832at2"/>
<evidence type="ECO:0000313" key="3">
    <source>
        <dbReference type="EMBL" id="SCZ66692.1"/>
    </source>
</evidence>
<dbReference type="PROSITE" id="PS51257">
    <property type="entry name" value="PROKAR_LIPOPROTEIN"/>
    <property type="match status" value="1"/>
</dbReference>
<feature type="signal peptide" evidence="1">
    <location>
        <begin position="1"/>
        <end position="28"/>
    </location>
</feature>
<dbReference type="AlphaFoldDB" id="A0A1G5QY43"/>